<gene>
    <name evidence="1" type="ORF">CHRIB12_LOCUS17691</name>
</gene>
<accession>A0A916EEL3</accession>
<organism evidence="1 2">
    <name type="scientific">Rhizophagus irregularis</name>
    <dbReference type="NCBI Taxonomy" id="588596"/>
    <lineage>
        <taxon>Eukaryota</taxon>
        <taxon>Fungi</taxon>
        <taxon>Fungi incertae sedis</taxon>
        <taxon>Mucoromycota</taxon>
        <taxon>Glomeromycotina</taxon>
        <taxon>Glomeromycetes</taxon>
        <taxon>Glomerales</taxon>
        <taxon>Glomeraceae</taxon>
        <taxon>Rhizophagus</taxon>
    </lineage>
</organism>
<proteinExistence type="predicted"/>
<comment type="caution">
    <text evidence="1">The sequence shown here is derived from an EMBL/GenBank/DDBJ whole genome shotgun (WGS) entry which is preliminary data.</text>
</comment>
<dbReference type="OrthoDB" id="2304141at2759"/>
<protein>
    <submittedName>
        <fullName evidence="1">Uncharacterized protein</fullName>
    </submittedName>
</protein>
<dbReference type="AlphaFoldDB" id="A0A916EEL3"/>
<evidence type="ECO:0000313" key="1">
    <source>
        <dbReference type="EMBL" id="CAB5381806.1"/>
    </source>
</evidence>
<name>A0A916EEL3_9GLOM</name>
<reference evidence="1" key="1">
    <citation type="submission" date="2020-05" db="EMBL/GenBank/DDBJ databases">
        <authorList>
            <person name="Rincon C."/>
            <person name="Sanders R I."/>
            <person name="Robbins C."/>
            <person name="Chaturvedi A."/>
        </authorList>
    </citation>
    <scope>NUCLEOTIDE SEQUENCE</scope>
    <source>
        <strain evidence="1">CHB12</strain>
    </source>
</reference>
<sequence length="98" mass="11431">MQALNAFPNETVNPYHYRKQSALGLPFSILTLSRFDTNVIYYHVAKCLCCYPVPYKQKELCYFKFSQLSKKIQGAQWGEKKRDSQTDRCISSLLLENL</sequence>
<dbReference type="EMBL" id="CAGKOT010000045">
    <property type="protein sequence ID" value="CAB5381806.1"/>
    <property type="molecule type" value="Genomic_DNA"/>
</dbReference>
<evidence type="ECO:0000313" key="2">
    <source>
        <dbReference type="Proteomes" id="UP000684084"/>
    </source>
</evidence>
<dbReference type="Proteomes" id="UP000684084">
    <property type="component" value="Unassembled WGS sequence"/>
</dbReference>